<comment type="caution">
    <text evidence="1">The sequence shown here is derived from an EMBL/GenBank/DDBJ whole genome shotgun (WGS) entry which is preliminary data.</text>
</comment>
<evidence type="ECO:0000313" key="2">
    <source>
        <dbReference type="Proteomes" id="UP000634136"/>
    </source>
</evidence>
<keyword evidence="2" id="KW-1185">Reference proteome</keyword>
<dbReference type="EMBL" id="JAAIUW010000005">
    <property type="protein sequence ID" value="KAF7833021.1"/>
    <property type="molecule type" value="Genomic_DNA"/>
</dbReference>
<gene>
    <name evidence="1" type="ORF">G2W53_015354</name>
</gene>
<sequence length="23" mass="2485">MAFLQVFGLLEEAILDLFGGMLG</sequence>
<reference evidence="1" key="1">
    <citation type="submission" date="2020-09" db="EMBL/GenBank/DDBJ databases">
        <title>Genome-Enabled Discovery of Anthraquinone Biosynthesis in Senna tora.</title>
        <authorList>
            <person name="Kang S.-H."/>
            <person name="Pandey R.P."/>
            <person name="Lee C.-M."/>
            <person name="Sim J.-S."/>
            <person name="Jeong J.-T."/>
            <person name="Choi B.-S."/>
            <person name="Jung M."/>
            <person name="Ginzburg D."/>
            <person name="Zhao K."/>
            <person name="Won S.Y."/>
            <person name="Oh T.-J."/>
            <person name="Yu Y."/>
            <person name="Kim N.-H."/>
            <person name="Lee O.R."/>
            <person name="Lee T.-H."/>
            <person name="Bashyal P."/>
            <person name="Kim T.-S."/>
            <person name="Lee W.-H."/>
            <person name="Kawkins C."/>
            <person name="Kim C.-K."/>
            <person name="Kim J.S."/>
            <person name="Ahn B.O."/>
            <person name="Rhee S.Y."/>
            <person name="Sohng J.K."/>
        </authorList>
    </citation>
    <scope>NUCLEOTIDE SEQUENCE</scope>
    <source>
        <tissue evidence="1">Leaf</tissue>
    </source>
</reference>
<dbReference type="Proteomes" id="UP000634136">
    <property type="component" value="Unassembled WGS sequence"/>
</dbReference>
<proteinExistence type="predicted"/>
<protein>
    <submittedName>
        <fullName evidence="1">Uncharacterized protein</fullName>
    </submittedName>
</protein>
<organism evidence="1 2">
    <name type="scientific">Senna tora</name>
    <dbReference type="NCBI Taxonomy" id="362788"/>
    <lineage>
        <taxon>Eukaryota</taxon>
        <taxon>Viridiplantae</taxon>
        <taxon>Streptophyta</taxon>
        <taxon>Embryophyta</taxon>
        <taxon>Tracheophyta</taxon>
        <taxon>Spermatophyta</taxon>
        <taxon>Magnoliopsida</taxon>
        <taxon>eudicotyledons</taxon>
        <taxon>Gunneridae</taxon>
        <taxon>Pentapetalae</taxon>
        <taxon>rosids</taxon>
        <taxon>fabids</taxon>
        <taxon>Fabales</taxon>
        <taxon>Fabaceae</taxon>
        <taxon>Caesalpinioideae</taxon>
        <taxon>Cassia clade</taxon>
        <taxon>Senna</taxon>
    </lineage>
</organism>
<evidence type="ECO:0000313" key="1">
    <source>
        <dbReference type="EMBL" id="KAF7833021.1"/>
    </source>
</evidence>
<dbReference type="AlphaFoldDB" id="A0A835C4L0"/>
<accession>A0A835C4L0</accession>
<name>A0A835C4L0_9FABA</name>